<dbReference type="RefSeq" id="WP_064041061.1">
    <property type="nucleotide sequence ID" value="NZ_LUUJ01000087.1"/>
</dbReference>
<protein>
    <recommendedName>
        <fullName evidence="1">DUF4166 domain-containing protein</fullName>
    </recommendedName>
</protein>
<gene>
    <name evidence="2" type="ORF">A1507_14985</name>
</gene>
<dbReference type="AlphaFoldDB" id="A0A177N9N2"/>
<organism evidence="2 3">
    <name type="scientific">Methylomonas koyamae</name>
    <dbReference type="NCBI Taxonomy" id="702114"/>
    <lineage>
        <taxon>Bacteria</taxon>
        <taxon>Pseudomonadati</taxon>
        <taxon>Pseudomonadota</taxon>
        <taxon>Gammaproteobacteria</taxon>
        <taxon>Methylococcales</taxon>
        <taxon>Methylococcaceae</taxon>
        <taxon>Methylomonas</taxon>
    </lineage>
</organism>
<accession>A0A177N9N2</accession>
<dbReference type="EMBL" id="LUUJ01000087">
    <property type="protein sequence ID" value="OAI14595.1"/>
    <property type="molecule type" value="Genomic_DNA"/>
</dbReference>
<evidence type="ECO:0000313" key="2">
    <source>
        <dbReference type="EMBL" id="OAI14595.1"/>
    </source>
</evidence>
<sequence>MTEILMQQVLGNDWQRLPEAIQRHYRLGDGEESRLAGTMQIDYPAYLFPLIWLIHLFGGLLLWRAPAAHAEVDKTADAGGLSWRRRLDYPDGRSDCFNSRMTYVADRELAEYIGFGFGLRLQVSVENGDLLYRSLGHFWQSGSWVVPIPDWLLLGSATIREHALAADRFYLDFEIHHPWWGLSYQYRGEFAYR</sequence>
<dbReference type="Proteomes" id="UP000077857">
    <property type="component" value="Unassembled WGS sequence"/>
</dbReference>
<evidence type="ECO:0000313" key="3">
    <source>
        <dbReference type="Proteomes" id="UP000077857"/>
    </source>
</evidence>
<proteinExistence type="predicted"/>
<feature type="domain" description="DUF4166" evidence="1">
    <location>
        <begin position="17"/>
        <end position="190"/>
    </location>
</feature>
<comment type="caution">
    <text evidence="2">The sequence shown here is derived from an EMBL/GenBank/DDBJ whole genome shotgun (WGS) entry which is preliminary data.</text>
</comment>
<name>A0A177N9N2_9GAMM</name>
<dbReference type="Pfam" id="PF13761">
    <property type="entry name" value="DUF4166"/>
    <property type="match status" value="1"/>
</dbReference>
<dbReference type="InterPro" id="IPR025311">
    <property type="entry name" value="DUF4166"/>
</dbReference>
<reference evidence="2 3" key="1">
    <citation type="submission" date="2016-03" db="EMBL/GenBank/DDBJ databases">
        <authorList>
            <person name="Ploux O."/>
        </authorList>
    </citation>
    <scope>NUCLEOTIDE SEQUENCE [LARGE SCALE GENOMIC DNA]</scope>
    <source>
        <strain evidence="2 3">R-45378</strain>
    </source>
</reference>
<evidence type="ECO:0000259" key="1">
    <source>
        <dbReference type="Pfam" id="PF13761"/>
    </source>
</evidence>